<accession>A0A9X1SUF3</accession>
<dbReference type="Gene3D" id="2.40.350.10">
    <property type="entry name" value="SO1590-like"/>
    <property type="match status" value="1"/>
</dbReference>
<organism evidence="1 2">
    <name type="scientific">Kineosporia babensis</name>
    <dbReference type="NCBI Taxonomy" id="499548"/>
    <lineage>
        <taxon>Bacteria</taxon>
        <taxon>Bacillati</taxon>
        <taxon>Actinomycetota</taxon>
        <taxon>Actinomycetes</taxon>
        <taxon>Kineosporiales</taxon>
        <taxon>Kineosporiaceae</taxon>
        <taxon>Kineosporia</taxon>
    </lineage>
</organism>
<evidence type="ECO:0000313" key="2">
    <source>
        <dbReference type="Proteomes" id="UP001138997"/>
    </source>
</evidence>
<dbReference type="RefSeq" id="WP_231442504.1">
    <property type="nucleotide sequence ID" value="NZ_JAJOMB010000007.1"/>
</dbReference>
<dbReference type="AlphaFoldDB" id="A0A9X1SUF3"/>
<dbReference type="EMBL" id="JAJOMB010000007">
    <property type="protein sequence ID" value="MCD5312371.1"/>
    <property type="molecule type" value="Genomic_DNA"/>
</dbReference>
<dbReference type="InterPro" id="IPR021607">
    <property type="entry name" value="DUF3224"/>
</dbReference>
<dbReference type="InterPro" id="IPR023159">
    <property type="entry name" value="SO1590-like_sf"/>
</dbReference>
<gene>
    <name evidence="1" type="ORF">LR394_15795</name>
</gene>
<evidence type="ECO:0000313" key="1">
    <source>
        <dbReference type="EMBL" id="MCD5312371.1"/>
    </source>
</evidence>
<comment type="caution">
    <text evidence="1">The sequence shown here is derived from an EMBL/GenBank/DDBJ whole genome shotgun (WGS) entry which is preliminary data.</text>
</comment>
<reference evidence="1" key="1">
    <citation type="submission" date="2021-11" db="EMBL/GenBank/DDBJ databases">
        <title>Streptomyces corallinus and Kineosporia corallina sp. nov., two new coral-derived marine actinobacteria.</title>
        <authorList>
            <person name="Buangrab K."/>
            <person name="Sutthacheep M."/>
            <person name="Yeemin T."/>
            <person name="Harunari E."/>
            <person name="Igarashi Y."/>
            <person name="Sripreechasak P."/>
            <person name="Kanchanasin P."/>
            <person name="Tanasupawat S."/>
            <person name="Phongsopitanun W."/>
        </authorList>
    </citation>
    <scope>NUCLEOTIDE SEQUENCE</scope>
    <source>
        <strain evidence="1">JCM 31032</strain>
    </source>
</reference>
<name>A0A9X1SUF3_9ACTN</name>
<keyword evidence="2" id="KW-1185">Reference proteome</keyword>
<dbReference type="Pfam" id="PF11528">
    <property type="entry name" value="DUF3224"/>
    <property type="match status" value="1"/>
</dbReference>
<dbReference type="SUPFAM" id="SSF159238">
    <property type="entry name" value="SO1590-like"/>
    <property type="match status" value="1"/>
</dbReference>
<sequence>MTEIVADFQVTRWDAEPYAEQDTVMSQVVVEKTFTGAISGTSTARVLTAQAKTGQGYVASERFEGTIDGRSGTLVYQHGGIMDDGDGSTFGTIVPGSGTGDLADLRGTVSFWHDEKGATVTLKLS</sequence>
<dbReference type="Proteomes" id="UP001138997">
    <property type="component" value="Unassembled WGS sequence"/>
</dbReference>
<protein>
    <submittedName>
        <fullName evidence="1">DUF3224 domain-containing protein</fullName>
    </submittedName>
</protein>
<proteinExistence type="predicted"/>